<keyword evidence="7" id="KW-1185">Reference proteome</keyword>
<evidence type="ECO:0000256" key="2">
    <source>
        <dbReference type="ARBA" id="ARBA00022692"/>
    </source>
</evidence>
<evidence type="ECO:0008006" key="8">
    <source>
        <dbReference type="Google" id="ProtNLM"/>
    </source>
</evidence>
<accession>D1AMS0</accession>
<dbReference type="InterPro" id="IPR009078">
    <property type="entry name" value="Ferritin-like_SF"/>
</dbReference>
<name>D1AMS0_SEBTE</name>
<keyword evidence="2 5" id="KW-0812">Transmembrane</keyword>
<dbReference type="GO" id="GO:0030026">
    <property type="term" value="P:intracellular manganese ion homeostasis"/>
    <property type="evidence" value="ECO:0007669"/>
    <property type="project" value="InterPro"/>
</dbReference>
<proteinExistence type="predicted"/>
<dbReference type="KEGG" id="str:Sterm_2800"/>
<dbReference type="RefSeq" id="WP_012862238.1">
    <property type="nucleotide sequence ID" value="NC_013517.1"/>
</dbReference>
<feature type="transmembrane region" description="Helical" evidence="5">
    <location>
        <begin position="229"/>
        <end position="251"/>
    </location>
</feature>
<dbReference type="EMBL" id="CP001739">
    <property type="protein sequence ID" value="ACZ09644.1"/>
    <property type="molecule type" value="Genomic_DNA"/>
</dbReference>
<feature type="transmembrane region" description="Helical" evidence="5">
    <location>
        <begin position="202"/>
        <end position="223"/>
    </location>
</feature>
<dbReference type="eggNOG" id="COG1814">
    <property type="taxonomic scope" value="Bacteria"/>
</dbReference>
<reference evidence="7" key="1">
    <citation type="submission" date="2009-09" db="EMBL/GenBank/DDBJ databases">
        <title>The complete chromosome of Sebaldella termitidis ATCC 33386.</title>
        <authorList>
            <consortium name="US DOE Joint Genome Institute (JGI-PGF)"/>
            <person name="Lucas S."/>
            <person name="Copeland A."/>
            <person name="Lapidus A."/>
            <person name="Glavina del Rio T."/>
            <person name="Dalin E."/>
            <person name="Tice H."/>
            <person name="Bruce D."/>
            <person name="Goodwin L."/>
            <person name="Pitluck S."/>
            <person name="Kyrpides N."/>
            <person name="Mavromatis K."/>
            <person name="Ivanova N."/>
            <person name="Mikhailova N."/>
            <person name="Sims D."/>
            <person name="Meincke L."/>
            <person name="Brettin T."/>
            <person name="Detter J.C."/>
            <person name="Han C."/>
            <person name="Larimer F."/>
            <person name="Land M."/>
            <person name="Hauser L."/>
            <person name="Markowitz V."/>
            <person name="Cheng J.F."/>
            <person name="Hugenholtz P."/>
            <person name="Woyke T."/>
            <person name="Wu D."/>
            <person name="Eisen J.A."/>
        </authorList>
    </citation>
    <scope>NUCLEOTIDE SEQUENCE [LARGE SCALE GENOMIC DNA]</scope>
    <source>
        <strain evidence="7">ATCC 33386 / NCTC 11300</strain>
    </source>
</reference>
<reference evidence="6 7" key="2">
    <citation type="journal article" date="2010" name="Stand. Genomic Sci.">
        <title>Complete genome sequence of Sebaldella termitidis type strain (NCTC 11300).</title>
        <authorList>
            <person name="Harmon-Smith M."/>
            <person name="Celia L."/>
            <person name="Chertkov O."/>
            <person name="Lapidus A."/>
            <person name="Copeland A."/>
            <person name="Glavina Del Rio T."/>
            <person name="Nolan M."/>
            <person name="Lucas S."/>
            <person name="Tice H."/>
            <person name="Cheng J.F."/>
            <person name="Han C."/>
            <person name="Detter J.C."/>
            <person name="Bruce D."/>
            <person name="Goodwin L."/>
            <person name="Pitluck S."/>
            <person name="Pati A."/>
            <person name="Liolios K."/>
            <person name="Ivanova N."/>
            <person name="Mavromatis K."/>
            <person name="Mikhailova N."/>
            <person name="Chen A."/>
            <person name="Palaniappan K."/>
            <person name="Land M."/>
            <person name="Hauser L."/>
            <person name="Chang Y.J."/>
            <person name="Jeffries C.D."/>
            <person name="Brettin T."/>
            <person name="Goker M."/>
            <person name="Beck B."/>
            <person name="Bristow J."/>
            <person name="Eisen J.A."/>
            <person name="Markowitz V."/>
            <person name="Hugenholtz P."/>
            <person name="Kyrpides N.C."/>
            <person name="Klenk H.P."/>
            <person name="Chen F."/>
        </authorList>
    </citation>
    <scope>NUCLEOTIDE SEQUENCE [LARGE SCALE GENOMIC DNA]</scope>
    <source>
        <strain evidence="7">ATCC 33386 / NCTC 11300</strain>
    </source>
</reference>
<organism evidence="6 7">
    <name type="scientific">Sebaldella termitidis (strain ATCC 33386 / NCTC 11300)</name>
    <dbReference type="NCBI Taxonomy" id="526218"/>
    <lineage>
        <taxon>Bacteria</taxon>
        <taxon>Fusobacteriati</taxon>
        <taxon>Fusobacteriota</taxon>
        <taxon>Fusobacteriia</taxon>
        <taxon>Fusobacteriales</taxon>
        <taxon>Leptotrichiaceae</taxon>
        <taxon>Sebaldella</taxon>
    </lineage>
</organism>
<dbReference type="Proteomes" id="UP000000845">
    <property type="component" value="Chromosome"/>
</dbReference>
<gene>
    <name evidence="6" type="ordered locus">Sterm_2800</name>
</gene>
<feature type="transmembrane region" description="Helical" evidence="5">
    <location>
        <begin position="263"/>
        <end position="284"/>
    </location>
</feature>
<evidence type="ECO:0000256" key="3">
    <source>
        <dbReference type="ARBA" id="ARBA00022989"/>
    </source>
</evidence>
<dbReference type="HOGENOM" id="CLU_065373_1_0_0"/>
<evidence type="ECO:0000313" key="6">
    <source>
        <dbReference type="EMBL" id="ACZ09644.1"/>
    </source>
</evidence>
<dbReference type="InterPro" id="IPR008217">
    <property type="entry name" value="Ccc1_fam"/>
</dbReference>
<protein>
    <recommendedName>
        <fullName evidence="8">Rubrerythrin diiron-binding domain-containing protein</fullName>
    </recommendedName>
</protein>
<evidence type="ECO:0000313" key="7">
    <source>
        <dbReference type="Proteomes" id="UP000000845"/>
    </source>
</evidence>
<comment type="subcellular location">
    <subcellularLocation>
        <location evidence="1">Endomembrane system</location>
        <topology evidence="1">Multi-pass membrane protein</topology>
    </subcellularLocation>
</comment>
<dbReference type="Pfam" id="PF01988">
    <property type="entry name" value="VIT1"/>
    <property type="match status" value="1"/>
</dbReference>
<keyword evidence="3 5" id="KW-1133">Transmembrane helix</keyword>
<evidence type="ECO:0000256" key="5">
    <source>
        <dbReference type="SAM" id="Phobius"/>
    </source>
</evidence>
<keyword evidence="4 5" id="KW-0472">Membrane</keyword>
<dbReference type="GO" id="GO:0012505">
    <property type="term" value="C:endomembrane system"/>
    <property type="evidence" value="ECO:0007669"/>
    <property type="project" value="UniProtKB-SubCell"/>
</dbReference>
<evidence type="ECO:0000256" key="4">
    <source>
        <dbReference type="ARBA" id="ARBA00023136"/>
    </source>
</evidence>
<evidence type="ECO:0000256" key="1">
    <source>
        <dbReference type="ARBA" id="ARBA00004127"/>
    </source>
</evidence>
<feature type="transmembrane region" description="Helical" evidence="5">
    <location>
        <begin position="167"/>
        <end position="190"/>
    </location>
</feature>
<sequence>MNDKDFRKMILDLQVNEITGREIYLRLSKNIKDLHNKALILEIADEELVHYNIYKRYTAEDVEPDKKKIIFYTMLSKIFGYIFTIRLLEREEDRSLEILLNPEIADSVIDTKDIREQEEEHEERLISMLDEEKVSYISSIILGLNDALVEITGSLAGFTFAMQNTRIIALSGLITGIAASLSMAFSQYLAEKSAGKHNYIKASLYTGITYFITVLLLVFPFLIFPDNMYGTALALTLFVVIIVIFIFTFYISIVKKVNFRQRFIEMLSISMGVTVFSFLLGIVAKKLLGIDI</sequence>
<dbReference type="GO" id="GO:0005384">
    <property type="term" value="F:manganese ion transmembrane transporter activity"/>
    <property type="evidence" value="ECO:0007669"/>
    <property type="project" value="InterPro"/>
</dbReference>
<dbReference type="STRING" id="526218.Sterm_2800"/>
<dbReference type="SUPFAM" id="SSF47240">
    <property type="entry name" value="Ferritin-like"/>
    <property type="match status" value="1"/>
</dbReference>
<dbReference type="AlphaFoldDB" id="D1AMS0"/>